<sequence>MSYNTRRGTSNQNIGNIGSRRPVVTNNFVSGGQLTPQKGGIQQGQPQAGYNTQQQNNRQQQVVQQQQQLPPQQQQLPPQQSTQQQILPQQQQQQVVQPQQQPQIAPKPEDGMENCAEVKVEGEKRKWPHRKIPKKEKMRRRNQRLSKLLQPKNALMILNELVKNPTYNVVDFVSVEGVQYKATVLVEGIGHNGFGKSKVGAKNAAAEVAIKYLIKNKKIAQFGSTDGDSEKMDISDTNEDADGPIPWQQVASFAIHKLFAAWGEDPTQTTAKEEHPTPKELRPAKKLPENAASLNPLMVVNQMFPQAQYEEVSQVGMPPNCSYTMKCTVDNQQFTGTSGTKKMAKKIAAYAVCMKLLGIEYPPEANVPLQ</sequence>
<feature type="domain" description="DRBM" evidence="4">
    <location>
        <begin position="282"/>
        <end position="358"/>
    </location>
</feature>
<dbReference type="PANTHER" id="PTHR46205">
    <property type="entry name" value="LOQUACIOUS, ISOFORM B"/>
    <property type="match status" value="1"/>
</dbReference>
<dbReference type="GO" id="GO:0070920">
    <property type="term" value="P:regulation of regulatory ncRNA processing"/>
    <property type="evidence" value="ECO:0007669"/>
    <property type="project" value="TreeGrafter"/>
</dbReference>
<feature type="compositionally biased region" description="Low complexity" evidence="3">
    <location>
        <begin position="37"/>
        <end position="103"/>
    </location>
</feature>
<reference evidence="5 6" key="1">
    <citation type="submission" date="2023-03" db="EMBL/GenBank/DDBJ databases">
        <title>Genome insight into feeding habits of ladybird beetles.</title>
        <authorList>
            <person name="Li H.-S."/>
            <person name="Huang Y.-H."/>
            <person name="Pang H."/>
        </authorList>
    </citation>
    <scope>NUCLEOTIDE SEQUENCE [LARGE SCALE GENOMIC DNA]</scope>
    <source>
        <strain evidence="5">SYSU_2023b</strain>
        <tissue evidence="5">Whole body</tissue>
    </source>
</reference>
<feature type="region of interest" description="Disordered" evidence="3">
    <location>
        <begin position="1"/>
        <end position="130"/>
    </location>
</feature>
<dbReference type="PROSITE" id="PS50137">
    <property type="entry name" value="DS_RBD"/>
    <property type="match status" value="2"/>
</dbReference>
<protein>
    <recommendedName>
        <fullName evidence="4">DRBM domain-containing protein</fullName>
    </recommendedName>
</protein>
<accession>A0AAW1URQ1</accession>
<dbReference type="GO" id="GO:0035197">
    <property type="term" value="F:siRNA binding"/>
    <property type="evidence" value="ECO:0007669"/>
    <property type="project" value="TreeGrafter"/>
</dbReference>
<evidence type="ECO:0000256" key="2">
    <source>
        <dbReference type="PROSITE-ProRule" id="PRU00266"/>
    </source>
</evidence>
<dbReference type="PANTHER" id="PTHR46205:SF3">
    <property type="entry name" value="LOQUACIOUS, ISOFORM B"/>
    <property type="match status" value="1"/>
</dbReference>
<dbReference type="GO" id="GO:0005737">
    <property type="term" value="C:cytoplasm"/>
    <property type="evidence" value="ECO:0007669"/>
    <property type="project" value="TreeGrafter"/>
</dbReference>
<dbReference type="Pfam" id="PF00035">
    <property type="entry name" value="dsrm"/>
    <property type="match status" value="1"/>
</dbReference>
<dbReference type="GO" id="GO:0016442">
    <property type="term" value="C:RISC complex"/>
    <property type="evidence" value="ECO:0007669"/>
    <property type="project" value="TreeGrafter"/>
</dbReference>
<evidence type="ECO:0000259" key="4">
    <source>
        <dbReference type="PROSITE" id="PS50137"/>
    </source>
</evidence>
<organism evidence="5 6">
    <name type="scientific">Henosepilachna vigintioctopunctata</name>
    <dbReference type="NCBI Taxonomy" id="420089"/>
    <lineage>
        <taxon>Eukaryota</taxon>
        <taxon>Metazoa</taxon>
        <taxon>Ecdysozoa</taxon>
        <taxon>Arthropoda</taxon>
        <taxon>Hexapoda</taxon>
        <taxon>Insecta</taxon>
        <taxon>Pterygota</taxon>
        <taxon>Neoptera</taxon>
        <taxon>Endopterygota</taxon>
        <taxon>Coleoptera</taxon>
        <taxon>Polyphaga</taxon>
        <taxon>Cucujiformia</taxon>
        <taxon>Coccinelloidea</taxon>
        <taxon>Coccinellidae</taxon>
        <taxon>Epilachninae</taxon>
        <taxon>Epilachnini</taxon>
        <taxon>Henosepilachna</taxon>
    </lineage>
</organism>
<dbReference type="InterPro" id="IPR051247">
    <property type="entry name" value="RLC_Component"/>
</dbReference>
<evidence type="ECO:0000313" key="6">
    <source>
        <dbReference type="Proteomes" id="UP001431783"/>
    </source>
</evidence>
<dbReference type="AlphaFoldDB" id="A0AAW1URQ1"/>
<gene>
    <name evidence="5" type="ORF">WA026_010710</name>
</gene>
<dbReference type="SUPFAM" id="SSF81995">
    <property type="entry name" value="beta-sandwich domain of Sec23/24"/>
    <property type="match status" value="1"/>
</dbReference>
<dbReference type="GO" id="GO:0005634">
    <property type="term" value="C:nucleus"/>
    <property type="evidence" value="ECO:0007669"/>
    <property type="project" value="TreeGrafter"/>
</dbReference>
<evidence type="ECO:0000313" key="5">
    <source>
        <dbReference type="EMBL" id="KAK9885205.1"/>
    </source>
</evidence>
<keyword evidence="1 2" id="KW-0694">RNA-binding</keyword>
<dbReference type="InterPro" id="IPR014720">
    <property type="entry name" value="dsRBD_dom"/>
</dbReference>
<keyword evidence="6" id="KW-1185">Reference proteome</keyword>
<proteinExistence type="predicted"/>
<dbReference type="GO" id="GO:0030422">
    <property type="term" value="P:siRNA processing"/>
    <property type="evidence" value="ECO:0007669"/>
    <property type="project" value="TreeGrafter"/>
</dbReference>
<dbReference type="GO" id="GO:0003725">
    <property type="term" value="F:double-stranded RNA binding"/>
    <property type="evidence" value="ECO:0007669"/>
    <property type="project" value="TreeGrafter"/>
</dbReference>
<feature type="compositionally biased region" description="Basic and acidic residues" evidence="3">
    <location>
        <begin position="116"/>
        <end position="125"/>
    </location>
</feature>
<name>A0AAW1URQ1_9CUCU</name>
<comment type="caution">
    <text evidence="5">The sequence shown here is derived from an EMBL/GenBank/DDBJ whole genome shotgun (WGS) entry which is preliminary data.</text>
</comment>
<evidence type="ECO:0000256" key="1">
    <source>
        <dbReference type="ARBA" id="ARBA00022884"/>
    </source>
</evidence>
<dbReference type="GO" id="GO:0070578">
    <property type="term" value="C:RISC-loading complex"/>
    <property type="evidence" value="ECO:0007669"/>
    <property type="project" value="TreeGrafter"/>
</dbReference>
<evidence type="ECO:0000256" key="3">
    <source>
        <dbReference type="SAM" id="MobiDB-lite"/>
    </source>
</evidence>
<dbReference type="Proteomes" id="UP001431783">
    <property type="component" value="Unassembled WGS sequence"/>
</dbReference>
<dbReference type="SUPFAM" id="SSF54768">
    <property type="entry name" value="dsRNA-binding domain-like"/>
    <property type="match status" value="2"/>
</dbReference>
<dbReference type="SMART" id="SM00358">
    <property type="entry name" value="DSRM"/>
    <property type="match status" value="2"/>
</dbReference>
<feature type="compositionally biased region" description="Polar residues" evidence="3">
    <location>
        <begin position="1"/>
        <end position="16"/>
    </location>
</feature>
<dbReference type="EMBL" id="JARQZJ010000095">
    <property type="protein sequence ID" value="KAK9885205.1"/>
    <property type="molecule type" value="Genomic_DNA"/>
</dbReference>
<feature type="compositionally biased region" description="Polar residues" evidence="3">
    <location>
        <begin position="24"/>
        <end position="36"/>
    </location>
</feature>
<dbReference type="Gene3D" id="3.30.160.20">
    <property type="match status" value="2"/>
</dbReference>
<feature type="domain" description="DRBM" evidence="4">
    <location>
        <begin position="150"/>
        <end position="215"/>
    </location>
</feature>